<proteinExistence type="predicted"/>
<feature type="region of interest" description="Disordered" evidence="1">
    <location>
        <begin position="1"/>
        <end position="76"/>
    </location>
</feature>
<sequence length="191" mass="22499">MSYDLKKENRKKFQDKTKLKRHHKKNYAKVVPKEPEKSDDVTPEGQNQPETRSRSNSATEADENTTDGTVAQTPSNIWRYQEEISIHGIDDQEVDVMKEIDFKKLYLNKEIDLPGRRKTKDEELDDLIKKASIRDEKQVQEYEYEEPKTRNLKKDNELAKSTVSQLKKTSDWKNDTPEHLKEDEDFLDSLI</sequence>
<accession>A0A061B8D3</accession>
<feature type="compositionally biased region" description="Polar residues" evidence="1">
    <location>
        <begin position="66"/>
        <end position="76"/>
    </location>
</feature>
<dbReference type="Pfam" id="PF17322">
    <property type="entry name" value="DUF5364"/>
    <property type="match status" value="1"/>
</dbReference>
<evidence type="ECO:0000313" key="3">
    <source>
        <dbReference type="EMBL" id="ONH66259.1"/>
    </source>
</evidence>
<dbReference type="Proteomes" id="UP000189513">
    <property type="component" value="Unassembled WGS sequence"/>
</dbReference>
<protein>
    <submittedName>
        <fullName evidence="2">CYFA0S14e00166g1_1</fullName>
    </submittedName>
</protein>
<evidence type="ECO:0000313" key="2">
    <source>
        <dbReference type="EMBL" id="CDR44150.1"/>
    </source>
</evidence>
<dbReference type="EMBL" id="MPUK01000008">
    <property type="protein sequence ID" value="ONH66259.1"/>
    <property type="molecule type" value="Genomic_DNA"/>
</dbReference>
<dbReference type="OrthoDB" id="3980933at2759"/>
<keyword evidence="4" id="KW-1185">Reference proteome</keyword>
<reference evidence="3" key="3">
    <citation type="submission" date="2017-01" db="EMBL/GenBank/DDBJ databases">
        <authorList>
            <person name="Mah S.A."/>
            <person name="Swanson W.J."/>
            <person name="Moy G.W."/>
            <person name="Vacquier V.D."/>
        </authorList>
    </citation>
    <scope>NUCLEOTIDE SEQUENCE [LARGE SCALE GENOMIC DNA]</scope>
    <source>
        <strain evidence="3">65</strain>
    </source>
</reference>
<dbReference type="OMA" id="PSNIWRY"/>
<feature type="compositionally biased region" description="Polar residues" evidence="1">
    <location>
        <begin position="44"/>
        <end position="59"/>
    </location>
</feature>
<reference evidence="2" key="1">
    <citation type="journal article" date="2014" name="Genome Announc.">
        <title>Genome sequence of the yeast Cyberlindnera fabianii (Hansenula fabianii).</title>
        <authorList>
            <person name="Freel K.C."/>
            <person name="Sarilar V."/>
            <person name="Neuveglise C."/>
            <person name="Devillers H."/>
            <person name="Friedrich A."/>
            <person name="Schacherer J."/>
        </authorList>
    </citation>
    <scope>NUCLEOTIDE SEQUENCE</scope>
    <source>
        <strain evidence="2">YJS4271</strain>
    </source>
</reference>
<feature type="compositionally biased region" description="Basic and acidic residues" evidence="1">
    <location>
        <begin position="1"/>
        <end position="17"/>
    </location>
</feature>
<feature type="region of interest" description="Disordered" evidence="1">
    <location>
        <begin position="140"/>
        <end position="191"/>
    </location>
</feature>
<name>A0A061B8D3_CYBFA</name>
<organism evidence="2">
    <name type="scientific">Cyberlindnera fabianii</name>
    <name type="common">Yeast</name>
    <name type="synonym">Hansenula fabianii</name>
    <dbReference type="NCBI Taxonomy" id="36022"/>
    <lineage>
        <taxon>Eukaryota</taxon>
        <taxon>Fungi</taxon>
        <taxon>Dikarya</taxon>
        <taxon>Ascomycota</taxon>
        <taxon>Saccharomycotina</taxon>
        <taxon>Saccharomycetes</taxon>
        <taxon>Phaffomycetales</taxon>
        <taxon>Phaffomycetaceae</taxon>
        <taxon>Cyberlindnera</taxon>
    </lineage>
</organism>
<reference evidence="4" key="2">
    <citation type="journal article" date="2017" name="Genome Announc.">
        <title>Genome sequences of Cyberlindnera fabianii 65, Pichia kudriavzevii 129, and Saccharomyces cerevisiae 131 isolated from fermented masau fruits in Zimbabwe.</title>
        <authorList>
            <person name="van Rijswijck I.M.H."/>
            <person name="Derks M.F.L."/>
            <person name="Abee T."/>
            <person name="de Ridder D."/>
            <person name="Smid E.J."/>
        </authorList>
    </citation>
    <scope>NUCLEOTIDE SEQUENCE [LARGE SCALE GENOMIC DNA]</scope>
    <source>
        <strain evidence="4">65</strain>
    </source>
</reference>
<feature type="compositionally biased region" description="Basic and acidic residues" evidence="1">
    <location>
        <begin position="140"/>
        <end position="158"/>
    </location>
</feature>
<dbReference type="EMBL" id="LK052899">
    <property type="protein sequence ID" value="CDR44150.1"/>
    <property type="molecule type" value="Genomic_DNA"/>
</dbReference>
<dbReference type="InterPro" id="IPR035303">
    <property type="entry name" value="DUF5364"/>
</dbReference>
<dbReference type="VEuPathDB" id="FungiDB:BON22_4025"/>
<feature type="compositionally biased region" description="Basic residues" evidence="1">
    <location>
        <begin position="18"/>
        <end position="27"/>
    </location>
</feature>
<evidence type="ECO:0000313" key="4">
    <source>
        <dbReference type="Proteomes" id="UP000189513"/>
    </source>
</evidence>
<evidence type="ECO:0000256" key="1">
    <source>
        <dbReference type="SAM" id="MobiDB-lite"/>
    </source>
</evidence>
<gene>
    <name evidence="3" type="ORF">BON22_4025</name>
    <name evidence="2" type="ORF">CYFA0S_14e00166g</name>
</gene>
<feature type="compositionally biased region" description="Basic and acidic residues" evidence="1">
    <location>
        <begin position="31"/>
        <end position="40"/>
    </location>
</feature>
<feature type="compositionally biased region" description="Basic and acidic residues" evidence="1">
    <location>
        <begin position="168"/>
        <end position="182"/>
    </location>
</feature>
<dbReference type="AlphaFoldDB" id="A0A061B8D3"/>